<proteinExistence type="predicted"/>
<evidence type="ECO:0000313" key="1">
    <source>
        <dbReference type="EMBL" id="RXT18786.1"/>
    </source>
</evidence>
<gene>
    <name evidence="1" type="ORF">B5P46_28280</name>
</gene>
<comment type="caution">
    <text evidence="1">The sequence shown here is derived from an EMBL/GenBank/DDBJ whole genome shotgun (WGS) entry which is preliminary data.</text>
</comment>
<dbReference type="PROSITE" id="PS51318">
    <property type="entry name" value="TAT"/>
    <property type="match status" value="1"/>
</dbReference>
<reference evidence="1 2" key="1">
    <citation type="submission" date="2017-03" db="EMBL/GenBank/DDBJ databases">
        <authorList>
            <person name="Safronova V.I."/>
            <person name="Sazanova A.L."/>
            <person name="Chirak E.R."/>
        </authorList>
    </citation>
    <scope>NUCLEOTIDE SEQUENCE [LARGE SCALE GENOMIC DNA]</scope>
    <source>
        <strain evidence="1 2">Tri-43</strain>
    </source>
</reference>
<organism evidence="1 2">
    <name type="scientific">Rhizobium leguminosarum</name>
    <dbReference type="NCBI Taxonomy" id="384"/>
    <lineage>
        <taxon>Bacteria</taxon>
        <taxon>Pseudomonadati</taxon>
        <taxon>Pseudomonadota</taxon>
        <taxon>Alphaproteobacteria</taxon>
        <taxon>Hyphomicrobiales</taxon>
        <taxon>Rhizobiaceae</taxon>
        <taxon>Rhizobium/Agrobacterium group</taxon>
        <taxon>Rhizobium</taxon>
    </lineage>
</organism>
<protein>
    <submittedName>
        <fullName evidence="1">Uncharacterized protein</fullName>
    </submittedName>
</protein>
<evidence type="ECO:0000313" key="2">
    <source>
        <dbReference type="Proteomes" id="UP000290767"/>
    </source>
</evidence>
<dbReference type="InterPro" id="IPR006311">
    <property type="entry name" value="TAT_signal"/>
</dbReference>
<dbReference type="Proteomes" id="UP000290767">
    <property type="component" value="Unassembled WGS sequence"/>
</dbReference>
<dbReference type="RefSeq" id="WP_129421641.1">
    <property type="nucleotide sequence ID" value="NZ_MZMU01000019.1"/>
</dbReference>
<name>A0A4Q1TJX8_RHILE</name>
<sequence length="103" mass="11067">MPNYAIPAAAEGLPKISRRTLLGALTAAIPAAAAPAVANTFNWNAFFAEATPAELARFHANALAEAMATMHPELSWRHVIDHKVQFVLVVGDERPAVPVRQEV</sequence>
<dbReference type="AlphaFoldDB" id="A0A4Q1TJX8"/>
<accession>A0A4Q1TJX8</accession>
<dbReference type="EMBL" id="MZMU01000019">
    <property type="protein sequence ID" value="RXT18786.1"/>
    <property type="molecule type" value="Genomic_DNA"/>
</dbReference>